<dbReference type="PANTHER" id="PTHR13299:SF0">
    <property type="entry name" value="PEROXISOMAL MEMBRANE PROTEIN PEX16"/>
    <property type="match status" value="1"/>
</dbReference>
<feature type="region of interest" description="Disordered" evidence="3">
    <location>
        <begin position="475"/>
        <end position="526"/>
    </location>
</feature>
<dbReference type="GO" id="GO:0005778">
    <property type="term" value="C:peroxisomal membrane"/>
    <property type="evidence" value="ECO:0007669"/>
    <property type="project" value="TreeGrafter"/>
</dbReference>
<dbReference type="OrthoDB" id="2021143at2759"/>
<protein>
    <recommendedName>
        <fullName evidence="6">NHL repeat-containing protein 2</fullName>
    </recommendedName>
</protein>
<evidence type="ECO:0008006" key="6">
    <source>
        <dbReference type="Google" id="ProtNLM"/>
    </source>
</evidence>
<comment type="caution">
    <text evidence="4">The sequence shown here is derived from an EMBL/GenBank/DDBJ whole genome shotgun (WGS) entry which is preliminary data.</text>
</comment>
<dbReference type="Pfam" id="PF08610">
    <property type="entry name" value="Pex16"/>
    <property type="match status" value="2"/>
</dbReference>
<feature type="compositionally biased region" description="Gly residues" evidence="3">
    <location>
        <begin position="510"/>
        <end position="523"/>
    </location>
</feature>
<evidence type="ECO:0000256" key="2">
    <source>
        <dbReference type="ARBA" id="ARBA00022737"/>
    </source>
</evidence>
<dbReference type="SUPFAM" id="SSF63825">
    <property type="entry name" value="YWTD domain"/>
    <property type="match status" value="1"/>
</dbReference>
<feature type="compositionally biased region" description="Polar residues" evidence="3">
    <location>
        <begin position="578"/>
        <end position="587"/>
    </location>
</feature>
<keyword evidence="5" id="KW-1185">Reference proteome</keyword>
<reference evidence="4 5" key="1">
    <citation type="journal article" date="2017" name="Mol. Biol. Evol.">
        <title>The 4-celled Tetrabaena socialis nuclear genome reveals the essential components for genetic control of cell number at the origin of multicellularity in the volvocine lineage.</title>
        <authorList>
            <person name="Featherston J."/>
            <person name="Arakaki Y."/>
            <person name="Hanschen E.R."/>
            <person name="Ferris P.J."/>
            <person name="Michod R.E."/>
            <person name="Olson B.J.S.C."/>
            <person name="Nozaki H."/>
            <person name="Durand P.M."/>
        </authorList>
    </citation>
    <scope>NUCLEOTIDE SEQUENCE [LARGE SCALE GENOMIC DNA]</scope>
    <source>
        <strain evidence="4 5">NIES-571</strain>
    </source>
</reference>
<dbReference type="InterPro" id="IPR011042">
    <property type="entry name" value="6-blade_b-propeller_TolB-like"/>
</dbReference>
<dbReference type="AlphaFoldDB" id="A0A2J8A908"/>
<sequence length="834" mass="82925">MRGLVKLAQLEGEAAAEECNPPAPQKAAMSSGGGGGAGGRRSGGRLQGLASLLRPRPRGGGGGQQGAGAGGESNDDSTPRSDRSSAYSGRASTGSGLAAGPPAHPAPRPPAVSTLHIQIAPSEGVVGATHHRSSSSAALAALAAGAAGDGAGASGAGGAGAAAGAGGMLPGGDGLQAPVGVAVDYNGMAYIADTGHCRVLRVRLDTGEATVLAGGGGYGHRDGPGRKAKFACPMYLAIDPRDCSVVVTDQHCLRRVASDGFVTTIAGSTTPGHADGPAAQARFYNLRGVAVDSDGNAVLADSSNHCVRALSAADGMVSTLAGSAGNAGFRDAVGTEARFRNPCGVAFNLQVETLIELRAMSLERQGKMSRYGPLVVVESVKALLKMAAWSRYAGHMFLRHPTPDDLHQFESELGLQDILASLQRLHRKYTAAPAAGGQTPASAAAGAAACGGEPAAGCARPSACAGAGGRGLAAAAPGAPRAGVAPPAGPGSAPSGDGGDGGCQSAAGHSSGGGGRGGSGMPGVCGAQHERRCSGAACSPSPRCEAGVPGCAAPAGASRAGAALLWQWPSELHKQPPQGLQSQQHTPQPEGGPAPDRGRGPGVPLGGGGKGCGGAGGGGGGIAALRAAAAQAVEEGPDARMGHNLLWLAELLHIWRPVVYVTMLKRYGRRSWRPWLVSLAVDLLSAHFQARGRQHLAEAAAAAGAAAAAAMAEAGGVDLAREPGRVSGSGGAGVRNGTSRPPPGAGTSLLSLALARSLASPGVTVGEERELYERRRKLLLYALRSPFLEATTLSWLLAVRNATARVPLLGFAADYAYGVVDTFTAYYSYTSGSN</sequence>
<dbReference type="InterPro" id="IPR001258">
    <property type="entry name" value="NHL_repeat"/>
</dbReference>
<organism evidence="4 5">
    <name type="scientific">Tetrabaena socialis</name>
    <dbReference type="NCBI Taxonomy" id="47790"/>
    <lineage>
        <taxon>Eukaryota</taxon>
        <taxon>Viridiplantae</taxon>
        <taxon>Chlorophyta</taxon>
        <taxon>core chlorophytes</taxon>
        <taxon>Chlorophyceae</taxon>
        <taxon>CS clade</taxon>
        <taxon>Chlamydomonadales</taxon>
        <taxon>Tetrabaenaceae</taxon>
        <taxon>Tetrabaena</taxon>
    </lineage>
</organism>
<feature type="compositionally biased region" description="Low complexity" evidence="3">
    <location>
        <begin position="7"/>
        <end position="20"/>
    </location>
</feature>
<dbReference type="Gene3D" id="2.120.10.30">
    <property type="entry name" value="TolB, C-terminal domain"/>
    <property type="match status" value="2"/>
</dbReference>
<gene>
    <name evidence="4" type="ORF">TSOC_004348</name>
</gene>
<evidence type="ECO:0000256" key="3">
    <source>
        <dbReference type="SAM" id="MobiDB-lite"/>
    </source>
</evidence>
<dbReference type="Pfam" id="PF01436">
    <property type="entry name" value="NHL"/>
    <property type="match status" value="1"/>
</dbReference>
<evidence type="ECO:0000313" key="4">
    <source>
        <dbReference type="EMBL" id="PNH09016.1"/>
    </source>
</evidence>
<feature type="compositionally biased region" description="Low complexity" evidence="3">
    <location>
        <begin position="475"/>
        <end position="495"/>
    </location>
</feature>
<feature type="compositionally biased region" description="Gly residues" evidence="3">
    <location>
        <begin position="600"/>
        <end position="611"/>
    </location>
</feature>
<proteinExistence type="inferred from homology"/>
<dbReference type="PANTHER" id="PTHR13299">
    <property type="entry name" value="PEROXISOMAL MEMBRANE PROTEIN PEX16"/>
    <property type="match status" value="1"/>
</dbReference>
<evidence type="ECO:0000313" key="5">
    <source>
        <dbReference type="Proteomes" id="UP000236333"/>
    </source>
</evidence>
<feature type="region of interest" description="Disordered" evidence="3">
    <location>
        <begin position="1"/>
        <end position="111"/>
    </location>
</feature>
<keyword evidence="2" id="KW-0677">Repeat</keyword>
<accession>A0A2J8A908</accession>
<dbReference type="InterPro" id="IPR013919">
    <property type="entry name" value="Pex16"/>
</dbReference>
<feature type="compositionally biased region" description="Polar residues" evidence="3">
    <location>
        <begin position="84"/>
        <end position="95"/>
    </location>
</feature>
<feature type="region of interest" description="Disordered" evidence="3">
    <location>
        <begin position="573"/>
        <end position="611"/>
    </location>
</feature>
<evidence type="ECO:0000256" key="1">
    <source>
        <dbReference type="ARBA" id="ARBA00009505"/>
    </source>
</evidence>
<dbReference type="GO" id="GO:0007031">
    <property type="term" value="P:peroxisome organization"/>
    <property type="evidence" value="ECO:0007669"/>
    <property type="project" value="TreeGrafter"/>
</dbReference>
<feature type="compositionally biased region" description="Gly residues" evidence="3">
    <location>
        <begin position="58"/>
        <end position="71"/>
    </location>
</feature>
<comment type="similarity">
    <text evidence="1">Belongs to the peroxin-16 family.</text>
</comment>
<feature type="compositionally biased region" description="Gly residues" evidence="3">
    <location>
        <begin position="31"/>
        <end position="41"/>
    </location>
</feature>
<dbReference type="Proteomes" id="UP000236333">
    <property type="component" value="Unassembled WGS sequence"/>
</dbReference>
<name>A0A2J8A908_9CHLO</name>
<dbReference type="EMBL" id="PGGS01000107">
    <property type="protein sequence ID" value="PNH09016.1"/>
    <property type="molecule type" value="Genomic_DNA"/>
</dbReference>